<comment type="caution">
    <text evidence="4">The sequence shown here is derived from an EMBL/GenBank/DDBJ whole genome shotgun (WGS) entry which is preliminary data.</text>
</comment>
<dbReference type="SUPFAM" id="SSF75304">
    <property type="entry name" value="Amidase signature (AS) enzymes"/>
    <property type="match status" value="1"/>
</dbReference>
<evidence type="ECO:0000256" key="1">
    <source>
        <dbReference type="ARBA" id="ARBA00009199"/>
    </source>
</evidence>
<evidence type="ECO:0000256" key="2">
    <source>
        <dbReference type="SAM" id="MobiDB-lite"/>
    </source>
</evidence>
<evidence type="ECO:0000259" key="3">
    <source>
        <dbReference type="Pfam" id="PF01425"/>
    </source>
</evidence>
<dbReference type="InterPro" id="IPR000120">
    <property type="entry name" value="Amidase"/>
</dbReference>
<dbReference type="RefSeq" id="WP_324267501.1">
    <property type="nucleotide sequence ID" value="NZ_JAWLNX010000016.1"/>
</dbReference>
<dbReference type="PROSITE" id="PS00571">
    <property type="entry name" value="AMIDASES"/>
    <property type="match status" value="1"/>
</dbReference>
<feature type="domain" description="Amidase" evidence="3">
    <location>
        <begin position="27"/>
        <end position="454"/>
    </location>
</feature>
<evidence type="ECO:0000313" key="4">
    <source>
        <dbReference type="EMBL" id="MEB3370015.1"/>
    </source>
</evidence>
<dbReference type="InterPro" id="IPR020556">
    <property type="entry name" value="Amidase_CS"/>
</dbReference>
<dbReference type="InterPro" id="IPR023631">
    <property type="entry name" value="Amidase_dom"/>
</dbReference>
<dbReference type="EMBL" id="JAWLNX010000016">
    <property type="protein sequence ID" value="MEB3370015.1"/>
    <property type="molecule type" value="Genomic_DNA"/>
</dbReference>
<accession>A0ABU6AEP8</accession>
<evidence type="ECO:0000313" key="5">
    <source>
        <dbReference type="Proteomes" id="UP001327093"/>
    </source>
</evidence>
<name>A0ABU6AEP8_9PSEU</name>
<protein>
    <submittedName>
        <fullName evidence="4">Amidase family protein</fullName>
    </submittedName>
</protein>
<dbReference type="PANTHER" id="PTHR11895:SF7">
    <property type="entry name" value="GLUTAMYL-TRNA(GLN) AMIDOTRANSFERASE SUBUNIT A, MITOCHONDRIAL"/>
    <property type="match status" value="1"/>
</dbReference>
<gene>
    <name evidence="4" type="ORF">R4I43_21630</name>
</gene>
<feature type="region of interest" description="Disordered" evidence="2">
    <location>
        <begin position="120"/>
        <end position="163"/>
    </location>
</feature>
<dbReference type="PANTHER" id="PTHR11895">
    <property type="entry name" value="TRANSAMIDASE"/>
    <property type="match status" value="1"/>
</dbReference>
<reference evidence="4 5" key="1">
    <citation type="submission" date="2023-10" db="EMBL/GenBank/DDBJ databases">
        <title>Saccharopolyspora sp. nov., isolated from mangrove soil.</title>
        <authorList>
            <person name="Lu Y."/>
            <person name="Liu W."/>
        </authorList>
    </citation>
    <scope>NUCLEOTIDE SEQUENCE [LARGE SCALE GENOMIC DNA]</scope>
    <source>
        <strain evidence="4 5">S2-29</strain>
    </source>
</reference>
<sequence length="476" mass="51106">MGTNEICLMDATELAAAIREKRLSPVEVVDAFLDQTDKVNPEVNAYCLVLHDQARAEARKAEAAVMAGEELGPLHGVPVAIKDITVGKGVETTFGSWAFEGHVPDTDAVIVERTKKAGGIQMGRTNSPEFAHSGASSRNLLHGATRNPWNPAHSSGGSSGGSAAAVATAMAPVAEGTDGGGSIRMPSSCCGTFGLKPQFGRIPSGILETHFESLLNFGPMTWTVRDAALLMSVWAGPDGRDAYSLPDTGEDYVGALQGDVKGLKIAYSPDLGWAVDPRVKEVVEKAVGTLGDLGCKVEEVPVTLTEETYSAEIGKWATLSTALFEKYATPENRPRMTHFVLELFERANAMSAVDYLNLDIIRSRWYDQVESILANYDFLVCPTLASLPPSIDTISFGPQVVGGKQVHAWLGWALTWPFNLSMHPVASVPAGFAEGTLPVGMQIVGRRFRDADVLRLSARFEEAAPWGHLRPEVAMR</sequence>
<feature type="compositionally biased region" description="Polar residues" evidence="2">
    <location>
        <begin position="123"/>
        <end position="139"/>
    </location>
</feature>
<keyword evidence="5" id="KW-1185">Reference proteome</keyword>
<dbReference type="InterPro" id="IPR036928">
    <property type="entry name" value="AS_sf"/>
</dbReference>
<comment type="similarity">
    <text evidence="1">Belongs to the amidase family.</text>
</comment>
<dbReference type="Proteomes" id="UP001327093">
    <property type="component" value="Unassembled WGS sequence"/>
</dbReference>
<organism evidence="4 5">
    <name type="scientific">Saccharopolyspora mangrovi</name>
    <dbReference type="NCBI Taxonomy" id="3082379"/>
    <lineage>
        <taxon>Bacteria</taxon>
        <taxon>Bacillati</taxon>
        <taxon>Actinomycetota</taxon>
        <taxon>Actinomycetes</taxon>
        <taxon>Pseudonocardiales</taxon>
        <taxon>Pseudonocardiaceae</taxon>
        <taxon>Saccharopolyspora</taxon>
    </lineage>
</organism>
<proteinExistence type="inferred from homology"/>
<feature type="compositionally biased region" description="Low complexity" evidence="2">
    <location>
        <begin position="152"/>
        <end position="163"/>
    </location>
</feature>
<dbReference type="Pfam" id="PF01425">
    <property type="entry name" value="Amidase"/>
    <property type="match status" value="1"/>
</dbReference>
<dbReference type="Gene3D" id="3.90.1300.10">
    <property type="entry name" value="Amidase signature (AS) domain"/>
    <property type="match status" value="1"/>
</dbReference>